<evidence type="ECO:0000313" key="2">
    <source>
        <dbReference type="Proteomes" id="UP000257109"/>
    </source>
</evidence>
<reference evidence="1" key="1">
    <citation type="submission" date="2018-05" db="EMBL/GenBank/DDBJ databases">
        <title>Draft genome of Mucuna pruriens seed.</title>
        <authorList>
            <person name="Nnadi N.E."/>
            <person name="Vos R."/>
            <person name="Hasami M.H."/>
            <person name="Devisetty U.K."/>
            <person name="Aguiy J.C."/>
        </authorList>
    </citation>
    <scope>NUCLEOTIDE SEQUENCE [LARGE SCALE GENOMIC DNA]</scope>
    <source>
        <strain evidence="1">JCA_2017</strain>
    </source>
</reference>
<dbReference type="AlphaFoldDB" id="A0A371G8T9"/>
<dbReference type="OrthoDB" id="778454at2759"/>
<dbReference type="EMBL" id="QJKJ01006366">
    <property type="protein sequence ID" value="RDX86964.1"/>
    <property type="molecule type" value="Genomic_DNA"/>
</dbReference>
<keyword evidence="2" id="KW-1185">Reference proteome</keyword>
<evidence type="ECO:0000313" key="1">
    <source>
        <dbReference type="EMBL" id="RDX86964.1"/>
    </source>
</evidence>
<sequence>MDRSMIDATSGGALMDKTPVTVRLLISNMASNTQRLENQLTELTSLVRQLAVGQHQPIVQRVCGICASVEHLTDMCPTLQESETKTISEAIVPAKSKSSATYNTKGPRYQAPPFYQQQHQQLPLQENNLVGKLADTVSQLQSAGSRTIPSQTILNPTGGGVDMTQLRSDVAKRSEIDEDLLKLSRKVEINILLLDAIKQVPKYAKFLKELYVHKRKKMNGVVEMGGVVSSLV</sequence>
<gene>
    <name evidence="1" type="ORF">CR513_31632</name>
</gene>
<protein>
    <submittedName>
        <fullName evidence="1">Uncharacterized protein</fullName>
    </submittedName>
</protein>
<name>A0A371G8T9_MUCPR</name>
<dbReference type="Proteomes" id="UP000257109">
    <property type="component" value="Unassembled WGS sequence"/>
</dbReference>
<accession>A0A371G8T9</accession>
<feature type="non-terminal residue" evidence="1">
    <location>
        <position position="1"/>
    </location>
</feature>
<organism evidence="1 2">
    <name type="scientific">Mucuna pruriens</name>
    <name type="common">Velvet bean</name>
    <name type="synonym">Dolichos pruriens</name>
    <dbReference type="NCBI Taxonomy" id="157652"/>
    <lineage>
        <taxon>Eukaryota</taxon>
        <taxon>Viridiplantae</taxon>
        <taxon>Streptophyta</taxon>
        <taxon>Embryophyta</taxon>
        <taxon>Tracheophyta</taxon>
        <taxon>Spermatophyta</taxon>
        <taxon>Magnoliopsida</taxon>
        <taxon>eudicotyledons</taxon>
        <taxon>Gunneridae</taxon>
        <taxon>Pentapetalae</taxon>
        <taxon>rosids</taxon>
        <taxon>fabids</taxon>
        <taxon>Fabales</taxon>
        <taxon>Fabaceae</taxon>
        <taxon>Papilionoideae</taxon>
        <taxon>50 kb inversion clade</taxon>
        <taxon>NPAAA clade</taxon>
        <taxon>indigoferoid/millettioid clade</taxon>
        <taxon>Phaseoleae</taxon>
        <taxon>Mucuna</taxon>
    </lineage>
</organism>
<proteinExistence type="predicted"/>
<comment type="caution">
    <text evidence="1">The sequence shown here is derived from an EMBL/GenBank/DDBJ whole genome shotgun (WGS) entry which is preliminary data.</text>
</comment>